<sequence length="84" mass="9015">MLALSTRSGIAGESVFAVGLAAFSGFFWLGLLGTGLLRGRLLSFVQAWEGEIRDLVHIALLAKSVDRSGRSALLKSLGRIQQKK</sequence>
<accession>A0A059L5T1</accession>
<dbReference type="Proteomes" id="UP000026739">
    <property type="component" value="Unassembled WGS sequence"/>
</dbReference>
<dbReference type="AlphaFoldDB" id="A0A059L5T1"/>
<organism evidence="2 3">
    <name type="scientific">Pseudomonas mandelii PD30</name>
    <dbReference type="NCBI Taxonomy" id="1419583"/>
    <lineage>
        <taxon>Bacteria</taxon>
        <taxon>Pseudomonadati</taxon>
        <taxon>Pseudomonadota</taxon>
        <taxon>Gammaproteobacteria</taxon>
        <taxon>Pseudomonadales</taxon>
        <taxon>Pseudomonadaceae</taxon>
        <taxon>Pseudomonas</taxon>
    </lineage>
</organism>
<evidence type="ECO:0000313" key="3">
    <source>
        <dbReference type="Proteomes" id="UP000026739"/>
    </source>
</evidence>
<feature type="transmembrane region" description="Helical" evidence="1">
    <location>
        <begin position="15"/>
        <end position="37"/>
    </location>
</feature>
<dbReference type="EMBL" id="AZQQ01000066">
    <property type="protein sequence ID" value="KDD69475.1"/>
    <property type="molecule type" value="Genomic_DNA"/>
</dbReference>
<keyword evidence="1" id="KW-0812">Transmembrane</keyword>
<protein>
    <submittedName>
        <fullName evidence="2">Uncharacterized protein</fullName>
    </submittedName>
</protein>
<reference evidence="2 3" key="1">
    <citation type="submission" date="2013-12" db="EMBL/GenBank/DDBJ databases">
        <authorList>
            <person name="Formusa P.A."/>
            <person name="Habash M."/>
            <person name="Lee H."/>
            <person name="Trevors J.T."/>
        </authorList>
    </citation>
    <scope>NUCLEOTIDE SEQUENCE [LARGE SCALE GENOMIC DNA]</scope>
    <source>
        <strain evidence="2 3">PD30</strain>
    </source>
</reference>
<keyword evidence="1" id="KW-0472">Membrane</keyword>
<gene>
    <name evidence="2" type="ORF">V466_08325</name>
</gene>
<comment type="caution">
    <text evidence="2">The sequence shown here is derived from an EMBL/GenBank/DDBJ whole genome shotgun (WGS) entry which is preliminary data.</text>
</comment>
<evidence type="ECO:0000256" key="1">
    <source>
        <dbReference type="SAM" id="Phobius"/>
    </source>
</evidence>
<keyword evidence="1" id="KW-1133">Transmembrane helix</keyword>
<proteinExistence type="predicted"/>
<evidence type="ECO:0000313" key="2">
    <source>
        <dbReference type="EMBL" id="KDD69475.1"/>
    </source>
</evidence>
<name>A0A059L5T1_9PSED</name>